<keyword evidence="4" id="KW-1185">Reference proteome</keyword>
<organism evidence="3 4">
    <name type="scientific">Mycobacterium timonense</name>
    <dbReference type="NCBI Taxonomy" id="701043"/>
    <lineage>
        <taxon>Bacteria</taxon>
        <taxon>Bacillati</taxon>
        <taxon>Actinomycetota</taxon>
        <taxon>Actinomycetes</taxon>
        <taxon>Mycobacteriales</taxon>
        <taxon>Mycobacteriaceae</taxon>
        <taxon>Mycobacterium</taxon>
        <taxon>Mycobacterium avium complex (MAC)</taxon>
    </lineage>
</organism>
<dbReference type="PANTHER" id="PTHR45527:SF1">
    <property type="entry name" value="FATTY ACID SYNTHASE"/>
    <property type="match status" value="1"/>
</dbReference>
<dbReference type="GO" id="GO:0043041">
    <property type="term" value="P:amino acid activation for nonribosomal peptide biosynthetic process"/>
    <property type="evidence" value="ECO:0007669"/>
    <property type="project" value="TreeGrafter"/>
</dbReference>
<gene>
    <name evidence="3" type="ORF">MTIM_52790</name>
</gene>
<dbReference type="PANTHER" id="PTHR45527">
    <property type="entry name" value="NONRIBOSOMAL PEPTIDE SYNTHETASE"/>
    <property type="match status" value="1"/>
</dbReference>
<comment type="caution">
    <text evidence="3">The sequence shown here is derived from an EMBL/GenBank/DDBJ whole genome shotgun (WGS) entry which is preliminary data.</text>
</comment>
<evidence type="ECO:0000313" key="3">
    <source>
        <dbReference type="EMBL" id="GFG99400.1"/>
    </source>
</evidence>
<reference evidence="3 4" key="1">
    <citation type="journal article" date="2019" name="Emerg. Microbes Infect.">
        <title>Comprehensive subspecies identification of 175 nontuberculous mycobacteria species based on 7547 genomic profiles.</title>
        <authorList>
            <person name="Matsumoto Y."/>
            <person name="Kinjo T."/>
            <person name="Motooka D."/>
            <person name="Nabeya D."/>
            <person name="Jung N."/>
            <person name="Uechi K."/>
            <person name="Horii T."/>
            <person name="Iida T."/>
            <person name="Fujita J."/>
            <person name="Nakamura S."/>
        </authorList>
    </citation>
    <scope>NUCLEOTIDE SEQUENCE [LARGE SCALE GENOMIC DNA]</scope>
    <source>
        <strain evidence="3 4">JCM 30726</strain>
    </source>
</reference>
<proteinExistence type="predicted"/>
<dbReference type="Gene3D" id="3.40.50.980">
    <property type="match status" value="1"/>
</dbReference>
<name>A0A7I9ZEH3_9MYCO</name>
<dbReference type="AlphaFoldDB" id="A0A7I9ZEH3"/>
<dbReference type="Proteomes" id="UP000465301">
    <property type="component" value="Unassembled WGS sequence"/>
</dbReference>
<accession>A0A7I9ZEH3</accession>
<dbReference type="Pfam" id="PF00501">
    <property type="entry name" value="AMP-binding"/>
    <property type="match status" value="1"/>
</dbReference>
<dbReference type="GO" id="GO:0044550">
    <property type="term" value="P:secondary metabolite biosynthetic process"/>
    <property type="evidence" value="ECO:0007669"/>
    <property type="project" value="TreeGrafter"/>
</dbReference>
<dbReference type="RefSeq" id="WP_167526064.1">
    <property type="nucleotide sequence ID" value="NZ_BLLA01000003.1"/>
</dbReference>
<evidence type="ECO:0000313" key="4">
    <source>
        <dbReference type="Proteomes" id="UP000465301"/>
    </source>
</evidence>
<evidence type="ECO:0000256" key="1">
    <source>
        <dbReference type="SAM" id="MobiDB-lite"/>
    </source>
</evidence>
<feature type="domain" description="AMP-dependent synthetase/ligase" evidence="2">
    <location>
        <begin position="2"/>
        <end position="117"/>
    </location>
</feature>
<protein>
    <recommendedName>
        <fullName evidence="2">AMP-dependent synthetase/ligase domain-containing protein</fullName>
    </recommendedName>
</protein>
<sequence>MVDAAGAVLIEAGVGPERAVAIRRSTELVVAWWAVQKAGGVYVPVDPTHPVERIATVLGSVDAACVLTRDADTVAGTRPVLRVDGLDLSGRSAEAITNADRLAPLGPDTAYVIFTSGLPAPQGRGGHPRRSARGRGAPRGVWDGRGRPDAGGALPTFDAALGELLLAVGARGRCGRAEVFAARR</sequence>
<dbReference type="GO" id="GO:0031177">
    <property type="term" value="F:phosphopantetheine binding"/>
    <property type="evidence" value="ECO:0007669"/>
    <property type="project" value="TreeGrafter"/>
</dbReference>
<dbReference type="SUPFAM" id="SSF56801">
    <property type="entry name" value="Acetyl-CoA synthetase-like"/>
    <property type="match status" value="1"/>
</dbReference>
<feature type="region of interest" description="Disordered" evidence="1">
    <location>
        <begin position="117"/>
        <end position="148"/>
    </location>
</feature>
<evidence type="ECO:0000259" key="2">
    <source>
        <dbReference type="Pfam" id="PF00501"/>
    </source>
</evidence>
<dbReference type="InterPro" id="IPR000873">
    <property type="entry name" value="AMP-dep_synth/lig_dom"/>
</dbReference>
<dbReference type="EMBL" id="BLLA01000003">
    <property type="protein sequence ID" value="GFG99400.1"/>
    <property type="molecule type" value="Genomic_DNA"/>
</dbReference>
<dbReference type="GO" id="GO:0005829">
    <property type="term" value="C:cytosol"/>
    <property type="evidence" value="ECO:0007669"/>
    <property type="project" value="TreeGrafter"/>
</dbReference>